<organism evidence="1">
    <name type="scientific">Oryza glumipatula</name>
    <dbReference type="NCBI Taxonomy" id="40148"/>
    <lineage>
        <taxon>Eukaryota</taxon>
        <taxon>Viridiplantae</taxon>
        <taxon>Streptophyta</taxon>
        <taxon>Embryophyta</taxon>
        <taxon>Tracheophyta</taxon>
        <taxon>Spermatophyta</taxon>
        <taxon>Magnoliopsida</taxon>
        <taxon>Liliopsida</taxon>
        <taxon>Poales</taxon>
        <taxon>Poaceae</taxon>
        <taxon>BOP clade</taxon>
        <taxon>Oryzoideae</taxon>
        <taxon>Oryzeae</taxon>
        <taxon>Oryzinae</taxon>
        <taxon>Oryza</taxon>
    </lineage>
</organism>
<evidence type="ECO:0000313" key="1">
    <source>
        <dbReference type="EnsemblPlants" id="OGLUM04G12920.1"/>
    </source>
</evidence>
<sequence length="59" mass="6733">MGGIRKIIRPNLQHQRIGTLFYTYTSFQNAHLNKNLVLHFTSKAPLEKMINGHLGPNSD</sequence>
<reference evidence="1" key="2">
    <citation type="submission" date="2018-05" db="EMBL/GenBank/DDBJ databases">
        <title>OgluRS3 (Oryza glumaepatula Reference Sequence Version 3).</title>
        <authorList>
            <person name="Zhang J."/>
            <person name="Kudrna D."/>
            <person name="Lee S."/>
            <person name="Talag J."/>
            <person name="Welchert J."/>
            <person name="Wing R.A."/>
        </authorList>
    </citation>
    <scope>NUCLEOTIDE SEQUENCE [LARGE SCALE GENOMIC DNA]</scope>
</reference>
<reference evidence="1" key="1">
    <citation type="submission" date="2015-04" db="UniProtKB">
        <authorList>
            <consortium name="EnsemblPlants"/>
        </authorList>
    </citation>
    <scope>IDENTIFICATION</scope>
</reference>
<dbReference type="AlphaFoldDB" id="A0A0D9ZL01"/>
<dbReference type="Gramene" id="OGLUM04G12920.1">
    <property type="protein sequence ID" value="OGLUM04G12920.1"/>
    <property type="gene ID" value="OGLUM04G12920"/>
</dbReference>
<dbReference type="EnsemblPlants" id="OGLUM04G12920.1">
    <property type="protein sequence ID" value="OGLUM04G12920.1"/>
    <property type="gene ID" value="OGLUM04G12920"/>
</dbReference>
<evidence type="ECO:0000313" key="2">
    <source>
        <dbReference type="Proteomes" id="UP000026961"/>
    </source>
</evidence>
<protein>
    <submittedName>
        <fullName evidence="1">Uncharacterized protein</fullName>
    </submittedName>
</protein>
<accession>A0A0D9ZL01</accession>
<proteinExistence type="predicted"/>
<dbReference type="HOGENOM" id="CLU_2964640_0_0_1"/>
<keyword evidence="2" id="KW-1185">Reference proteome</keyword>
<name>A0A0D9ZL01_9ORYZ</name>
<dbReference type="Proteomes" id="UP000026961">
    <property type="component" value="Chromosome 4"/>
</dbReference>